<sequence length="178" mass="20804">MRYEKRNPIKLVINNAQALRPLYLRPPKTQGRGYIVFGVIISLLGILVPYLLIFSPILVFVGLKFLKKREDKINGSLCEAITLYMKGKLYESEEELERVMIIDSRNIQAKALLGIIQYDKENYKDAISLLGTLPYQYINEEIRLLTALRNSYIKVEEFEKAEEIYSRIKEKELNEKVR</sequence>
<gene>
    <name evidence="2" type="ORF">GOM49_03385</name>
</gene>
<organism evidence="2 3">
    <name type="scientific">Clostridium bovifaecis</name>
    <dbReference type="NCBI Taxonomy" id="2184719"/>
    <lineage>
        <taxon>Bacteria</taxon>
        <taxon>Bacillati</taxon>
        <taxon>Bacillota</taxon>
        <taxon>Clostridia</taxon>
        <taxon>Eubacteriales</taxon>
        <taxon>Clostridiaceae</taxon>
        <taxon>Clostridium</taxon>
    </lineage>
</organism>
<keyword evidence="1" id="KW-1133">Transmembrane helix</keyword>
<keyword evidence="1" id="KW-0812">Transmembrane</keyword>
<dbReference type="Proteomes" id="UP000422764">
    <property type="component" value="Chromosome"/>
</dbReference>
<dbReference type="SUPFAM" id="SSF48452">
    <property type="entry name" value="TPR-like"/>
    <property type="match status" value="1"/>
</dbReference>
<reference evidence="2 3" key="1">
    <citation type="submission" date="2019-12" db="EMBL/GenBank/DDBJ databases">
        <title>Genome sequenceing of Clostridium bovifaecis.</title>
        <authorList>
            <person name="Yao Y."/>
        </authorList>
    </citation>
    <scope>NUCLEOTIDE SEQUENCE [LARGE SCALE GENOMIC DNA]</scope>
    <source>
        <strain evidence="2 3">BXX</strain>
    </source>
</reference>
<dbReference type="InterPro" id="IPR011990">
    <property type="entry name" value="TPR-like_helical_dom_sf"/>
</dbReference>
<name>A0A6I6F9B8_9CLOT</name>
<dbReference type="EMBL" id="CP046522">
    <property type="protein sequence ID" value="QGU94285.1"/>
    <property type="molecule type" value="Genomic_DNA"/>
</dbReference>
<evidence type="ECO:0000313" key="3">
    <source>
        <dbReference type="Proteomes" id="UP000422764"/>
    </source>
</evidence>
<proteinExistence type="predicted"/>
<evidence type="ECO:0008006" key="4">
    <source>
        <dbReference type="Google" id="ProtNLM"/>
    </source>
</evidence>
<evidence type="ECO:0000313" key="2">
    <source>
        <dbReference type="EMBL" id="QGU94285.1"/>
    </source>
</evidence>
<feature type="transmembrane region" description="Helical" evidence="1">
    <location>
        <begin position="34"/>
        <end position="63"/>
    </location>
</feature>
<evidence type="ECO:0000256" key="1">
    <source>
        <dbReference type="SAM" id="Phobius"/>
    </source>
</evidence>
<dbReference type="Gene3D" id="1.25.40.10">
    <property type="entry name" value="Tetratricopeptide repeat domain"/>
    <property type="match status" value="1"/>
</dbReference>
<keyword evidence="1" id="KW-0472">Membrane</keyword>
<accession>A0A6I6F9B8</accession>
<dbReference type="AlphaFoldDB" id="A0A6I6F9B8"/>
<keyword evidence="3" id="KW-1185">Reference proteome</keyword>
<protein>
    <recommendedName>
        <fullName evidence="4">Tetratricopeptide repeat protein</fullName>
    </recommendedName>
</protein>